<dbReference type="EMBL" id="CM046394">
    <property type="protein sequence ID" value="KAI8549056.1"/>
    <property type="molecule type" value="Genomic_DNA"/>
</dbReference>
<comment type="caution">
    <text evidence="1">The sequence shown here is derived from an EMBL/GenBank/DDBJ whole genome shotgun (WGS) entry which is preliminary data.</text>
</comment>
<reference evidence="1" key="1">
    <citation type="submission" date="2022-02" db="EMBL/GenBank/DDBJ databases">
        <title>Plant Genome Project.</title>
        <authorList>
            <person name="Zhang R.-G."/>
        </authorList>
    </citation>
    <scope>NUCLEOTIDE SEQUENCE</scope>
    <source>
        <strain evidence="1">AT1</strain>
    </source>
</reference>
<evidence type="ECO:0000313" key="1">
    <source>
        <dbReference type="EMBL" id="KAI8549056.1"/>
    </source>
</evidence>
<accession>A0ACC0N718</accession>
<dbReference type="Proteomes" id="UP001062846">
    <property type="component" value="Chromosome 7"/>
</dbReference>
<name>A0ACC0N718_RHOML</name>
<proteinExistence type="predicted"/>
<evidence type="ECO:0000313" key="2">
    <source>
        <dbReference type="Proteomes" id="UP001062846"/>
    </source>
</evidence>
<keyword evidence="2" id="KW-1185">Reference proteome</keyword>
<gene>
    <name evidence="1" type="ORF">RHMOL_Rhmol07G0321600</name>
</gene>
<protein>
    <submittedName>
        <fullName evidence="1">Uncharacterized protein</fullName>
    </submittedName>
</protein>
<organism evidence="1 2">
    <name type="scientific">Rhododendron molle</name>
    <name type="common">Chinese azalea</name>
    <name type="synonym">Azalea mollis</name>
    <dbReference type="NCBI Taxonomy" id="49168"/>
    <lineage>
        <taxon>Eukaryota</taxon>
        <taxon>Viridiplantae</taxon>
        <taxon>Streptophyta</taxon>
        <taxon>Embryophyta</taxon>
        <taxon>Tracheophyta</taxon>
        <taxon>Spermatophyta</taxon>
        <taxon>Magnoliopsida</taxon>
        <taxon>eudicotyledons</taxon>
        <taxon>Gunneridae</taxon>
        <taxon>Pentapetalae</taxon>
        <taxon>asterids</taxon>
        <taxon>Ericales</taxon>
        <taxon>Ericaceae</taxon>
        <taxon>Ericoideae</taxon>
        <taxon>Rhodoreae</taxon>
        <taxon>Rhododendron</taxon>
    </lineage>
</organism>
<sequence length="208" mass="23011">MFLLFISADRVATGEETPMAYEVLQQFDFPIGHLPKGATGYELNNWTGDSKAYLGEGTCSFSLEGLYNLKYKSTIKGETERGWAGVFGGVFVGEFQDGEFLGLPAVWLRIEAAVGLEAMAEGGGERAKEMKVKTVVGLERDSLLAVRTTLSEWYLAERVSKQSFRHLVPMVPQVPLALMRNPGRFSSSYDLEEAMRGYDAFPLMEVGD</sequence>